<accession>A0A0G3EG52</accession>
<evidence type="ECO:0000313" key="1">
    <source>
        <dbReference type="EMBL" id="AKJ64372.1"/>
    </source>
</evidence>
<keyword evidence="2" id="KW-1185">Reference proteome</keyword>
<dbReference type="EMBL" id="CP010904">
    <property type="protein sequence ID" value="AKJ64372.1"/>
    <property type="molecule type" value="Genomic_DNA"/>
</dbReference>
<dbReference type="Proteomes" id="UP000035268">
    <property type="component" value="Chromosome"/>
</dbReference>
<dbReference type="NCBIfam" id="TIGR04137">
    <property type="entry name" value="Chlam_Ver_rRNA"/>
    <property type="match status" value="1"/>
</dbReference>
<reference evidence="2" key="1">
    <citation type="submission" date="2015-02" db="EMBL/GenBank/DDBJ databases">
        <title>Description and complete genome sequence of the first cultured representative of the subdivision 5 of the Verrucomicrobia phylum.</title>
        <authorList>
            <person name="Spring S."/>
            <person name="Bunk B."/>
            <person name="Sproer C."/>
            <person name="Klenk H.-P."/>
        </authorList>
    </citation>
    <scope>NUCLEOTIDE SEQUENCE [LARGE SCALE GENOMIC DNA]</scope>
    <source>
        <strain evidence="2">L21-Fru-AB</strain>
    </source>
</reference>
<dbReference type="RefSeq" id="WP_074041394.1">
    <property type="nucleotide sequence ID" value="NZ_CP010904.1"/>
</dbReference>
<dbReference type="STRING" id="1307763.L21SP4_01120"/>
<dbReference type="AlphaFoldDB" id="A0A0G3EG52"/>
<evidence type="ECO:0000313" key="2">
    <source>
        <dbReference type="Proteomes" id="UP000035268"/>
    </source>
</evidence>
<sequence length="51" mass="6201">MSMHPSFKQATKIRTRRNVLKRFERVKLLKKRGEWEEGDRAFGLRKTKPEE</sequence>
<proteinExistence type="predicted"/>
<protein>
    <submittedName>
        <fullName evidence="1">Small basic protein restricted to Verrucomicrobia-Planctomycetes group</fullName>
    </submittedName>
</protein>
<name>A0A0G3EG52_9BACT</name>
<organism evidence="1 2">
    <name type="scientific">Kiritimatiella glycovorans</name>
    <dbReference type="NCBI Taxonomy" id="1307763"/>
    <lineage>
        <taxon>Bacteria</taxon>
        <taxon>Pseudomonadati</taxon>
        <taxon>Kiritimatiellota</taxon>
        <taxon>Kiritimatiellia</taxon>
        <taxon>Kiritimatiellales</taxon>
        <taxon>Kiritimatiellaceae</taxon>
        <taxon>Kiritimatiella</taxon>
    </lineage>
</organism>
<dbReference type="OrthoDB" id="9804604at2"/>
<reference evidence="1 2" key="2">
    <citation type="journal article" date="2016" name="ISME J.">
        <title>Characterization of the first cultured representative of Verrucomicrobia subdivision 5 indicates the proposal of a novel phylum.</title>
        <authorList>
            <person name="Spring S."/>
            <person name="Bunk B."/>
            <person name="Sproer C."/>
            <person name="Schumann P."/>
            <person name="Rohde M."/>
            <person name="Tindall B.J."/>
            <person name="Klenk H.P."/>
        </authorList>
    </citation>
    <scope>NUCLEOTIDE SEQUENCE [LARGE SCALE GENOMIC DNA]</scope>
    <source>
        <strain evidence="1 2">L21-Fru-AB</strain>
    </source>
</reference>
<dbReference type="KEGG" id="vbl:L21SP4_01120"/>
<dbReference type="InterPro" id="IPR026405">
    <property type="entry name" value="Chlam/Ver/Plancto_rRNA"/>
</dbReference>
<gene>
    <name evidence="1" type="ORF">L21SP4_01120</name>
</gene>